<evidence type="ECO:0000256" key="2">
    <source>
        <dbReference type="SAM" id="Phobius"/>
    </source>
</evidence>
<keyword evidence="2" id="KW-0812">Transmembrane</keyword>
<dbReference type="EMBL" id="LNIX01000003">
    <property type="protein sequence ID" value="OXA56891.1"/>
    <property type="molecule type" value="Genomic_DNA"/>
</dbReference>
<reference evidence="4 5" key="1">
    <citation type="submission" date="2015-12" db="EMBL/GenBank/DDBJ databases">
        <title>The genome of Folsomia candida.</title>
        <authorList>
            <person name="Faddeeva A."/>
            <person name="Derks M.F."/>
            <person name="Anvar Y."/>
            <person name="Smit S."/>
            <person name="Van Straalen N."/>
            <person name="Roelofs D."/>
        </authorList>
    </citation>
    <scope>NUCLEOTIDE SEQUENCE [LARGE SCALE GENOMIC DNA]</scope>
    <source>
        <strain evidence="4 5">VU population</strain>
        <tissue evidence="4">Whole body</tissue>
    </source>
</reference>
<evidence type="ECO:0000256" key="3">
    <source>
        <dbReference type="SAM" id="SignalP"/>
    </source>
</evidence>
<feature type="chain" id="PRO_5012104234" evidence="3">
    <location>
        <begin position="33"/>
        <end position="194"/>
    </location>
</feature>
<keyword evidence="5" id="KW-1185">Reference proteome</keyword>
<protein>
    <submittedName>
        <fullName evidence="4">Uncharacterized protein</fullName>
    </submittedName>
</protein>
<dbReference type="Proteomes" id="UP000198287">
    <property type="component" value="Unassembled WGS sequence"/>
</dbReference>
<evidence type="ECO:0000256" key="1">
    <source>
        <dbReference type="SAM" id="MobiDB-lite"/>
    </source>
</evidence>
<feature type="signal peptide" evidence="3">
    <location>
        <begin position="1"/>
        <end position="32"/>
    </location>
</feature>
<sequence length="194" mass="20394">MTKKARTRNKLSLVFWACFCAVFALILVVSEAKGGGSGGGRGGGGRSYAYGGGGSRGGGGRISGKKLALGAAAVGVAGYAVHQHNQQKTHRFHSNSLDNPAFNSGGGATSDGEEEDYKLQESSYYNRGDGFGMSAFGLIAIILGIIGMGTLIWYCMEIGLPLWKDRQANRNRQSIYSKEGHPLQDTPSTATPSP</sequence>
<proteinExistence type="predicted"/>
<keyword evidence="2" id="KW-1133">Transmembrane helix</keyword>
<feature type="transmembrane region" description="Helical" evidence="2">
    <location>
        <begin position="131"/>
        <end position="156"/>
    </location>
</feature>
<feature type="compositionally biased region" description="Polar residues" evidence="1">
    <location>
        <begin position="185"/>
        <end position="194"/>
    </location>
</feature>
<evidence type="ECO:0000313" key="4">
    <source>
        <dbReference type="EMBL" id="OXA56891.1"/>
    </source>
</evidence>
<keyword evidence="2" id="KW-0472">Membrane</keyword>
<dbReference type="OrthoDB" id="8195786at2759"/>
<evidence type="ECO:0000313" key="5">
    <source>
        <dbReference type="Proteomes" id="UP000198287"/>
    </source>
</evidence>
<name>A0A226EJF7_FOLCA</name>
<keyword evidence="3" id="KW-0732">Signal</keyword>
<gene>
    <name evidence="4" type="ORF">Fcan01_08201</name>
</gene>
<feature type="region of interest" description="Disordered" evidence="1">
    <location>
        <begin position="88"/>
        <end position="115"/>
    </location>
</feature>
<comment type="caution">
    <text evidence="4">The sequence shown here is derived from an EMBL/GenBank/DDBJ whole genome shotgun (WGS) entry which is preliminary data.</text>
</comment>
<feature type="region of interest" description="Disordered" evidence="1">
    <location>
        <begin position="175"/>
        <end position="194"/>
    </location>
</feature>
<organism evidence="4 5">
    <name type="scientific">Folsomia candida</name>
    <name type="common">Springtail</name>
    <dbReference type="NCBI Taxonomy" id="158441"/>
    <lineage>
        <taxon>Eukaryota</taxon>
        <taxon>Metazoa</taxon>
        <taxon>Ecdysozoa</taxon>
        <taxon>Arthropoda</taxon>
        <taxon>Hexapoda</taxon>
        <taxon>Collembola</taxon>
        <taxon>Entomobryomorpha</taxon>
        <taxon>Isotomoidea</taxon>
        <taxon>Isotomidae</taxon>
        <taxon>Proisotominae</taxon>
        <taxon>Folsomia</taxon>
    </lineage>
</organism>
<dbReference type="AlphaFoldDB" id="A0A226EJF7"/>
<accession>A0A226EJF7</accession>